<dbReference type="AlphaFoldDB" id="A0A2K1DWD2"/>
<feature type="chain" id="PRO_5014350338" description="Heme-binding protein" evidence="1">
    <location>
        <begin position="24"/>
        <end position="254"/>
    </location>
</feature>
<dbReference type="EMBL" id="POWF01000009">
    <property type="protein sequence ID" value="PNQ72348.1"/>
    <property type="molecule type" value="Genomic_DNA"/>
</dbReference>
<gene>
    <name evidence="2" type="ORF">C1T31_12435</name>
</gene>
<evidence type="ECO:0008006" key="4">
    <source>
        <dbReference type="Google" id="ProtNLM"/>
    </source>
</evidence>
<dbReference type="RefSeq" id="WP_103052835.1">
    <property type="nucleotide sequence ID" value="NZ_POWF01000009.1"/>
</dbReference>
<feature type="signal peptide" evidence="1">
    <location>
        <begin position="1"/>
        <end position="23"/>
    </location>
</feature>
<keyword evidence="3" id="KW-1185">Reference proteome</keyword>
<evidence type="ECO:0000313" key="2">
    <source>
        <dbReference type="EMBL" id="PNQ72348.1"/>
    </source>
</evidence>
<comment type="caution">
    <text evidence="2">The sequence shown here is derived from an EMBL/GenBank/DDBJ whole genome shotgun (WGS) entry which is preliminary data.</text>
</comment>
<accession>A0A2K1DWD2</accession>
<evidence type="ECO:0000313" key="3">
    <source>
        <dbReference type="Proteomes" id="UP000236641"/>
    </source>
</evidence>
<keyword evidence="1" id="KW-0732">Signal</keyword>
<dbReference type="Proteomes" id="UP000236641">
    <property type="component" value="Unassembled WGS sequence"/>
</dbReference>
<organism evidence="2 3">
    <name type="scientific">Hanstruepera neustonica</name>
    <dbReference type="NCBI Taxonomy" id="1445657"/>
    <lineage>
        <taxon>Bacteria</taxon>
        <taxon>Pseudomonadati</taxon>
        <taxon>Bacteroidota</taxon>
        <taxon>Flavobacteriia</taxon>
        <taxon>Flavobacteriales</taxon>
        <taxon>Flavobacteriaceae</taxon>
        <taxon>Hanstruepera</taxon>
    </lineage>
</organism>
<name>A0A2K1DWD2_9FLAO</name>
<protein>
    <recommendedName>
        <fullName evidence="4">Heme-binding protein</fullName>
    </recommendedName>
</protein>
<proteinExistence type="predicted"/>
<evidence type="ECO:0000256" key="1">
    <source>
        <dbReference type="SAM" id="SignalP"/>
    </source>
</evidence>
<dbReference type="OrthoDB" id="1426903at2"/>
<reference evidence="2 3" key="1">
    <citation type="submission" date="2018-01" db="EMBL/GenBank/DDBJ databases">
        <title>The draft genome of Hanstruepera neustonica JCM19743.</title>
        <authorList>
            <person name="He R.-H."/>
            <person name="Du Z.-J."/>
        </authorList>
    </citation>
    <scope>NUCLEOTIDE SEQUENCE [LARGE SCALE GENOMIC DNA]</scope>
    <source>
        <strain evidence="2 3">JCM19743</strain>
    </source>
</reference>
<sequence>MKNFKRGVFAQLIVLFVVFNLSAQDNQPTMFTVHTDNVKFDKMMQYEEAAKELKSAFEKHNIPDVSWTALSIEDGRYVYVSAIENMADLDKNIMAGLYEKMGEEAADAMFSKMDECYDSHGNTVVHYLPKMSYHPDSEGSMAGKNHREYHFLYYAPKNAEAMKEGMTEIHDMFKKRNIANGYSVYHSGFGSPESYYMVSISAKDGLEIAQNGKLNDEAFTDEDQATFFKVIQLTTRYDKVEGRLRPDLSYQPKN</sequence>